<dbReference type="AlphaFoldDB" id="A0A8X6STF3"/>
<gene>
    <name evidence="1" type="primary">NCL1_16401</name>
    <name evidence="1" type="ORF">TNCV_4225301</name>
</gene>
<dbReference type="EMBL" id="BMAU01021351">
    <property type="protein sequence ID" value="GFY19166.1"/>
    <property type="molecule type" value="Genomic_DNA"/>
</dbReference>
<evidence type="ECO:0000313" key="2">
    <source>
        <dbReference type="Proteomes" id="UP000887159"/>
    </source>
</evidence>
<keyword evidence="2" id="KW-1185">Reference proteome</keyword>
<dbReference type="Proteomes" id="UP000887159">
    <property type="component" value="Unassembled WGS sequence"/>
</dbReference>
<comment type="caution">
    <text evidence="1">The sequence shown here is derived from an EMBL/GenBank/DDBJ whole genome shotgun (WGS) entry which is preliminary data.</text>
</comment>
<accession>A0A8X6STF3</accession>
<name>A0A8X6STF3_TRICX</name>
<reference evidence="1" key="1">
    <citation type="submission" date="2020-08" db="EMBL/GenBank/DDBJ databases">
        <title>Multicomponent nature underlies the extraordinary mechanical properties of spider dragline silk.</title>
        <authorList>
            <person name="Kono N."/>
            <person name="Nakamura H."/>
            <person name="Mori M."/>
            <person name="Yoshida Y."/>
            <person name="Ohtoshi R."/>
            <person name="Malay A.D."/>
            <person name="Moran D.A.P."/>
            <person name="Tomita M."/>
            <person name="Numata K."/>
            <person name="Arakawa K."/>
        </authorList>
    </citation>
    <scope>NUCLEOTIDE SEQUENCE</scope>
</reference>
<organism evidence="1 2">
    <name type="scientific">Trichonephila clavipes</name>
    <name type="common">Golden silk orbweaver</name>
    <name type="synonym">Nephila clavipes</name>
    <dbReference type="NCBI Taxonomy" id="2585209"/>
    <lineage>
        <taxon>Eukaryota</taxon>
        <taxon>Metazoa</taxon>
        <taxon>Ecdysozoa</taxon>
        <taxon>Arthropoda</taxon>
        <taxon>Chelicerata</taxon>
        <taxon>Arachnida</taxon>
        <taxon>Araneae</taxon>
        <taxon>Araneomorphae</taxon>
        <taxon>Entelegynae</taxon>
        <taxon>Araneoidea</taxon>
        <taxon>Nephilidae</taxon>
        <taxon>Trichonephila</taxon>
    </lineage>
</organism>
<proteinExistence type="predicted"/>
<evidence type="ECO:0000313" key="1">
    <source>
        <dbReference type="EMBL" id="GFY19166.1"/>
    </source>
</evidence>
<sequence>MRQLAYHLYGSAVKSDIRSWGMYQVCNGRYKFAAALGKNLHDSGARVKRNSSTVMQVWKQWIDEYLTPRKTGSGRWKVTSSRNDRHLLRMVVNDRTASSMQLAVRWAMAAGVLMSASSIR</sequence>
<protein>
    <submittedName>
        <fullName evidence="1">Transposable element Tcb2 transposase</fullName>
    </submittedName>
</protein>